<dbReference type="EMBL" id="ALAB01000039">
    <property type="protein sequence ID" value="EJI84192.1"/>
    <property type="molecule type" value="Genomic_DNA"/>
</dbReference>
<reference evidence="2 3" key="1">
    <citation type="journal article" date="2012" name="J. Bacteriol.">
        <title>Genome Sequence of Pectin-Degrading Alishewanella aestuarii Strain B11T, Isolated from Tidal Flat Sediment.</title>
        <authorList>
            <person name="Jung J."/>
            <person name="Choi S."/>
            <person name="Chun J."/>
            <person name="Park W."/>
        </authorList>
    </citation>
    <scope>NUCLEOTIDE SEQUENCE [LARGE SCALE GENOMIC DNA]</scope>
    <source>
        <strain evidence="2 3">B11</strain>
    </source>
</reference>
<keyword evidence="1" id="KW-0732">Signal</keyword>
<dbReference type="Pfam" id="PF13365">
    <property type="entry name" value="Trypsin_2"/>
    <property type="match status" value="1"/>
</dbReference>
<keyword evidence="3" id="KW-1185">Reference proteome</keyword>
<evidence type="ECO:0000313" key="2">
    <source>
        <dbReference type="EMBL" id="EJI84192.1"/>
    </source>
</evidence>
<dbReference type="InterPro" id="IPR043504">
    <property type="entry name" value="Peptidase_S1_PA_chymotrypsin"/>
</dbReference>
<dbReference type="PANTHER" id="PTHR43019">
    <property type="entry name" value="SERINE ENDOPROTEASE DEGS"/>
    <property type="match status" value="1"/>
</dbReference>
<dbReference type="SUPFAM" id="SSF50494">
    <property type="entry name" value="Trypsin-like serine proteases"/>
    <property type="match status" value="1"/>
</dbReference>
<evidence type="ECO:0000256" key="1">
    <source>
        <dbReference type="SAM" id="SignalP"/>
    </source>
</evidence>
<feature type="chain" id="PRO_5003748896" evidence="1">
    <location>
        <begin position="19"/>
        <end position="250"/>
    </location>
</feature>
<organism evidence="2 3">
    <name type="scientific">Alishewanella aestuarii B11</name>
    <dbReference type="NCBI Taxonomy" id="1197174"/>
    <lineage>
        <taxon>Bacteria</taxon>
        <taxon>Pseudomonadati</taxon>
        <taxon>Pseudomonadota</taxon>
        <taxon>Gammaproteobacteria</taxon>
        <taxon>Alteromonadales</taxon>
        <taxon>Alteromonadaceae</taxon>
        <taxon>Alishewanella</taxon>
    </lineage>
</organism>
<accession>J2IAR2</accession>
<gene>
    <name evidence="2" type="ORF">AEST_30260</name>
</gene>
<dbReference type="Proteomes" id="UP000012043">
    <property type="component" value="Unassembled WGS sequence"/>
</dbReference>
<name>J2IAR2_9ALTE</name>
<dbReference type="AlphaFoldDB" id="J2IAR2"/>
<dbReference type="RefSeq" id="WP_008610059.1">
    <property type="nucleotide sequence ID" value="NZ_ALAB01000039.1"/>
</dbReference>
<dbReference type="Gene3D" id="2.40.10.10">
    <property type="entry name" value="Trypsin-like serine proteases"/>
    <property type="match status" value="2"/>
</dbReference>
<protein>
    <submittedName>
        <fullName evidence="2">Peptidase S1 and S6 chymotrypsin/Hap</fullName>
    </submittedName>
</protein>
<dbReference type="PATRIC" id="fig|1197174.4.peg.2958"/>
<feature type="signal peptide" evidence="1">
    <location>
        <begin position="1"/>
        <end position="18"/>
    </location>
</feature>
<proteinExistence type="predicted"/>
<comment type="caution">
    <text evidence="2">The sequence shown here is derived from an EMBL/GenBank/DDBJ whole genome shotgun (WGS) entry which is preliminary data.</text>
</comment>
<dbReference type="InterPro" id="IPR009003">
    <property type="entry name" value="Peptidase_S1_PA"/>
</dbReference>
<evidence type="ECO:0000313" key="3">
    <source>
        <dbReference type="Proteomes" id="UP000012043"/>
    </source>
</evidence>
<dbReference type="PANTHER" id="PTHR43019:SF23">
    <property type="entry name" value="PROTEASE DO-LIKE 5, CHLOROPLASTIC"/>
    <property type="match status" value="1"/>
</dbReference>
<sequence length="250" mass="26741">MRIFFIILFLLQAGALKAQQPLSTTIQQVKPAIVAIGIHNPTGSPRTRLVGTGFVVPPGNQIVTNYHVIASPLDTNRQEEYVVLSGQGNQIVQHKVLQQRSALAYDLAVLTIQQRLPALTLLSTPELVAEGTDIAFTGFPITQVLGLHPATHRGIIAAQTPVAIPADNSANLHAAAIRRLGAPYLVYQLDATAYPGNSGSPLYLPHSGQVIGVINQVHVKSTREAVLSDPSGITYAIPVQHLLALLSRTE</sequence>